<evidence type="ECO:0000313" key="2">
    <source>
        <dbReference type="Proteomes" id="UP000187203"/>
    </source>
</evidence>
<evidence type="ECO:0000313" key="1">
    <source>
        <dbReference type="EMBL" id="OMO73450.1"/>
    </source>
</evidence>
<sequence length="56" mass="6173">MFKGLWLGYTAVNGTGSEPVRGAGHKQVNGESGFLGFAWKRENTNCGQRNSKLTWK</sequence>
<dbReference type="EMBL" id="AWUE01019431">
    <property type="protein sequence ID" value="OMO73450.1"/>
    <property type="molecule type" value="Genomic_DNA"/>
</dbReference>
<protein>
    <submittedName>
        <fullName evidence="1">Uncharacterized protein</fullName>
    </submittedName>
</protein>
<keyword evidence="2" id="KW-1185">Reference proteome</keyword>
<organism evidence="1 2">
    <name type="scientific">Corchorus olitorius</name>
    <dbReference type="NCBI Taxonomy" id="93759"/>
    <lineage>
        <taxon>Eukaryota</taxon>
        <taxon>Viridiplantae</taxon>
        <taxon>Streptophyta</taxon>
        <taxon>Embryophyta</taxon>
        <taxon>Tracheophyta</taxon>
        <taxon>Spermatophyta</taxon>
        <taxon>Magnoliopsida</taxon>
        <taxon>eudicotyledons</taxon>
        <taxon>Gunneridae</taxon>
        <taxon>Pentapetalae</taxon>
        <taxon>rosids</taxon>
        <taxon>malvids</taxon>
        <taxon>Malvales</taxon>
        <taxon>Malvaceae</taxon>
        <taxon>Grewioideae</taxon>
        <taxon>Apeibeae</taxon>
        <taxon>Corchorus</taxon>
    </lineage>
</organism>
<reference evidence="2" key="1">
    <citation type="submission" date="2013-09" db="EMBL/GenBank/DDBJ databases">
        <title>Corchorus olitorius genome sequencing.</title>
        <authorList>
            <person name="Alam M."/>
            <person name="Haque M.S."/>
            <person name="Islam M.S."/>
            <person name="Emdad E.M."/>
            <person name="Islam M.M."/>
            <person name="Ahmed B."/>
            <person name="Halim A."/>
            <person name="Hossen Q.M.M."/>
            <person name="Hossain M.Z."/>
            <person name="Ahmed R."/>
            <person name="Khan M.M."/>
            <person name="Islam R."/>
            <person name="Rashid M.M."/>
            <person name="Khan S.A."/>
            <person name="Rahman M.S."/>
            <person name="Alam M."/>
            <person name="Yahiya A.S."/>
            <person name="Khan M.S."/>
            <person name="Azam M.S."/>
            <person name="Haque T."/>
            <person name="Lashkar M.Z.H."/>
            <person name="Akhand A.I."/>
            <person name="Morshed G."/>
            <person name="Roy S."/>
            <person name="Uddin K.S."/>
            <person name="Rabeya T."/>
            <person name="Hossain A.S."/>
            <person name="Chowdhury A."/>
            <person name="Snigdha A.R."/>
            <person name="Mortoza M.S."/>
            <person name="Matin S.A."/>
            <person name="Hoque S.M.E."/>
            <person name="Islam M.K."/>
            <person name="Roy D.K."/>
            <person name="Haider R."/>
            <person name="Moosa M.M."/>
            <person name="Elias S.M."/>
            <person name="Hasan A.M."/>
            <person name="Jahan S."/>
            <person name="Shafiuddin M."/>
            <person name="Mahmood N."/>
            <person name="Shommy N.S."/>
        </authorList>
    </citation>
    <scope>NUCLEOTIDE SEQUENCE [LARGE SCALE GENOMIC DNA]</scope>
    <source>
        <strain evidence="2">cv. O-4</strain>
    </source>
</reference>
<gene>
    <name evidence="1" type="ORF">COLO4_27107</name>
</gene>
<comment type="caution">
    <text evidence="1">The sequence shown here is derived from an EMBL/GenBank/DDBJ whole genome shotgun (WGS) entry which is preliminary data.</text>
</comment>
<name>A0A1R3HTA1_9ROSI</name>
<dbReference type="Proteomes" id="UP000187203">
    <property type="component" value="Unassembled WGS sequence"/>
</dbReference>
<accession>A0A1R3HTA1</accession>
<proteinExistence type="predicted"/>
<dbReference type="AlphaFoldDB" id="A0A1R3HTA1"/>